<dbReference type="AlphaFoldDB" id="A0A7R6PY52"/>
<organism evidence="9 10">
    <name type="scientific">Thermotomaculum hydrothermale</name>
    <dbReference type="NCBI Taxonomy" id="981385"/>
    <lineage>
        <taxon>Bacteria</taxon>
        <taxon>Pseudomonadati</taxon>
        <taxon>Acidobacteriota</taxon>
        <taxon>Holophagae</taxon>
        <taxon>Thermotomaculales</taxon>
        <taxon>Thermotomaculaceae</taxon>
        <taxon>Thermotomaculum</taxon>
    </lineage>
</organism>
<dbReference type="InterPro" id="IPR025943">
    <property type="entry name" value="Sigma_54_int_dom_ATP-bd_2"/>
</dbReference>
<evidence type="ECO:0000313" key="10">
    <source>
        <dbReference type="Proteomes" id="UP000595564"/>
    </source>
</evidence>
<keyword evidence="6" id="KW-0597">Phosphoprotein</keyword>
<dbReference type="Gene3D" id="1.10.10.60">
    <property type="entry name" value="Homeodomain-like"/>
    <property type="match status" value="1"/>
</dbReference>
<dbReference type="CDD" id="cd00009">
    <property type="entry name" value="AAA"/>
    <property type="match status" value="1"/>
</dbReference>
<feature type="modified residue" description="4-aspartylphosphate" evidence="6">
    <location>
        <position position="56"/>
    </location>
</feature>
<dbReference type="PROSITE" id="PS00676">
    <property type="entry name" value="SIGMA54_INTERACT_2"/>
    <property type="match status" value="1"/>
</dbReference>
<name>A0A7R6PY52_9BACT</name>
<feature type="domain" description="Response regulatory" evidence="8">
    <location>
        <begin position="5"/>
        <end position="121"/>
    </location>
</feature>
<evidence type="ECO:0000256" key="5">
    <source>
        <dbReference type="ARBA" id="ARBA00023163"/>
    </source>
</evidence>
<dbReference type="InterPro" id="IPR011006">
    <property type="entry name" value="CheY-like_superfamily"/>
</dbReference>
<evidence type="ECO:0000256" key="6">
    <source>
        <dbReference type="PROSITE-ProRule" id="PRU00169"/>
    </source>
</evidence>
<evidence type="ECO:0000259" key="8">
    <source>
        <dbReference type="PROSITE" id="PS50110"/>
    </source>
</evidence>
<dbReference type="PANTHER" id="PTHR32071:SF57">
    <property type="entry name" value="C4-DICARBOXYLATE TRANSPORT TRANSCRIPTIONAL REGULATORY PROTEIN DCTD"/>
    <property type="match status" value="1"/>
</dbReference>
<evidence type="ECO:0000256" key="2">
    <source>
        <dbReference type="ARBA" id="ARBA00022840"/>
    </source>
</evidence>
<dbReference type="FunFam" id="3.40.50.300:FF:000006">
    <property type="entry name" value="DNA-binding transcriptional regulator NtrC"/>
    <property type="match status" value="1"/>
</dbReference>
<dbReference type="PANTHER" id="PTHR32071">
    <property type="entry name" value="TRANSCRIPTIONAL REGULATORY PROTEIN"/>
    <property type="match status" value="1"/>
</dbReference>
<keyword evidence="3" id="KW-0805">Transcription regulation</keyword>
<dbReference type="SUPFAM" id="SSF52172">
    <property type="entry name" value="CheY-like"/>
    <property type="match status" value="1"/>
</dbReference>
<evidence type="ECO:0000313" key="9">
    <source>
        <dbReference type="EMBL" id="BBB32960.1"/>
    </source>
</evidence>
<dbReference type="Pfam" id="PF00072">
    <property type="entry name" value="Response_reg"/>
    <property type="match status" value="1"/>
</dbReference>
<dbReference type="Gene3D" id="3.40.50.300">
    <property type="entry name" value="P-loop containing nucleotide triphosphate hydrolases"/>
    <property type="match status" value="1"/>
</dbReference>
<dbReference type="GO" id="GO:0005524">
    <property type="term" value="F:ATP binding"/>
    <property type="evidence" value="ECO:0007669"/>
    <property type="project" value="UniProtKB-KW"/>
</dbReference>
<dbReference type="InterPro" id="IPR025662">
    <property type="entry name" value="Sigma_54_int_dom_ATP-bd_1"/>
</dbReference>
<dbReference type="InterPro" id="IPR058031">
    <property type="entry name" value="AAA_lid_NorR"/>
</dbReference>
<keyword evidence="4" id="KW-0238">DNA-binding</keyword>
<dbReference type="GO" id="GO:0043565">
    <property type="term" value="F:sequence-specific DNA binding"/>
    <property type="evidence" value="ECO:0007669"/>
    <property type="project" value="InterPro"/>
</dbReference>
<dbReference type="GO" id="GO:0006355">
    <property type="term" value="P:regulation of DNA-templated transcription"/>
    <property type="evidence" value="ECO:0007669"/>
    <property type="project" value="InterPro"/>
</dbReference>
<dbReference type="SMART" id="SM00382">
    <property type="entry name" value="AAA"/>
    <property type="match status" value="1"/>
</dbReference>
<evidence type="ECO:0000259" key="7">
    <source>
        <dbReference type="PROSITE" id="PS50045"/>
    </source>
</evidence>
<dbReference type="EMBL" id="AP017470">
    <property type="protein sequence ID" value="BBB32960.1"/>
    <property type="molecule type" value="Genomic_DNA"/>
</dbReference>
<dbReference type="InterPro" id="IPR002197">
    <property type="entry name" value="HTH_Fis"/>
</dbReference>
<dbReference type="CDD" id="cd00156">
    <property type="entry name" value="REC"/>
    <property type="match status" value="1"/>
</dbReference>
<evidence type="ECO:0000256" key="3">
    <source>
        <dbReference type="ARBA" id="ARBA00023015"/>
    </source>
</evidence>
<proteinExistence type="predicted"/>
<sequence length="465" mass="52683">MDGKQIVIVEDEATSRLAMEKALKKKNYNVISFEDSIKALDYIKTNASYIDLVITDFRMPGMNGLELIGEVTKLQFDISIILVTAFGSIESAVEAMKLGADDYLAKPIDMFELRKRVEKIINNKRLKREVDNLKQRIDKFYSFSNIIGKSPEMKRLFEKILTVAPTDVTVLITGESGTGKELIANAIHQNSPRKNNLFLPINCAAIPGEILESELFGHEKGAFTGAVSQKMGKFELASNGTLFLDEIGEMSLDLQAKLLRIIEQKEFMRVGGNKLIKVKTRIIAATNQNLEELVKSGKFREDLYFRLKVVHLKIPPLRERKGDIPLLVNHFIKKFGETHNKEGVSISPDALKILEHYPWPGNVRELQNLIESLIIFSNGDIIEPQHLPEEIIEKSTYKTEIKQQHIPDLEDSVIIKLGEPLEEIEKRVILKTLRKFKGNKTHTAKALGIGLRTLHRKLKEYGEEG</sequence>
<evidence type="ECO:0000256" key="4">
    <source>
        <dbReference type="ARBA" id="ARBA00023125"/>
    </source>
</evidence>
<dbReference type="InterPro" id="IPR025944">
    <property type="entry name" value="Sigma_54_int_dom_CS"/>
</dbReference>
<dbReference type="PROSITE" id="PS00675">
    <property type="entry name" value="SIGMA54_INTERACT_1"/>
    <property type="match status" value="1"/>
</dbReference>
<dbReference type="Proteomes" id="UP000595564">
    <property type="component" value="Chromosome"/>
</dbReference>
<dbReference type="Pfam" id="PF02954">
    <property type="entry name" value="HTH_8"/>
    <property type="match status" value="1"/>
</dbReference>
<keyword evidence="2" id="KW-0067">ATP-binding</keyword>
<dbReference type="Gene3D" id="1.10.8.60">
    <property type="match status" value="1"/>
</dbReference>
<keyword evidence="10" id="KW-1185">Reference proteome</keyword>
<dbReference type="KEGG" id="thyd:TTHT_1450"/>
<dbReference type="Pfam" id="PF00158">
    <property type="entry name" value="Sigma54_activat"/>
    <property type="match status" value="1"/>
</dbReference>
<dbReference type="Pfam" id="PF25601">
    <property type="entry name" value="AAA_lid_14"/>
    <property type="match status" value="1"/>
</dbReference>
<dbReference type="InterPro" id="IPR003593">
    <property type="entry name" value="AAA+_ATPase"/>
</dbReference>
<reference evidence="9 10" key="1">
    <citation type="journal article" date="2012" name="Extremophiles">
        <title>Thermotomaculum hydrothermale gen. nov., sp. nov., a novel heterotrophic thermophile within the phylum Acidobacteria from a deep-sea hydrothermal vent chimney in the Southern Okinawa Trough.</title>
        <authorList>
            <person name="Izumi H."/>
            <person name="Nunoura T."/>
            <person name="Miyazaki M."/>
            <person name="Mino S."/>
            <person name="Toki T."/>
            <person name="Takai K."/>
            <person name="Sako Y."/>
            <person name="Sawabe T."/>
            <person name="Nakagawa S."/>
        </authorList>
    </citation>
    <scope>NUCLEOTIDE SEQUENCE [LARGE SCALE GENOMIC DNA]</scope>
    <source>
        <strain evidence="9 10">AC55</strain>
    </source>
</reference>
<dbReference type="GO" id="GO:0000160">
    <property type="term" value="P:phosphorelay signal transduction system"/>
    <property type="evidence" value="ECO:0007669"/>
    <property type="project" value="InterPro"/>
</dbReference>
<feature type="domain" description="Sigma-54 factor interaction" evidence="7">
    <location>
        <begin position="146"/>
        <end position="375"/>
    </location>
</feature>
<dbReference type="InterPro" id="IPR009057">
    <property type="entry name" value="Homeodomain-like_sf"/>
</dbReference>
<dbReference type="PROSITE" id="PS50045">
    <property type="entry name" value="SIGMA54_INTERACT_4"/>
    <property type="match status" value="1"/>
</dbReference>
<dbReference type="SUPFAM" id="SSF46689">
    <property type="entry name" value="Homeodomain-like"/>
    <property type="match status" value="1"/>
</dbReference>
<dbReference type="Gene3D" id="3.40.50.2300">
    <property type="match status" value="1"/>
</dbReference>
<protein>
    <submittedName>
        <fullName evidence="9">Two-component system, NtrC family, response regulator</fullName>
    </submittedName>
</protein>
<dbReference type="RefSeq" id="WP_201327260.1">
    <property type="nucleotide sequence ID" value="NZ_AP017470.1"/>
</dbReference>
<keyword evidence="5" id="KW-0804">Transcription</keyword>
<dbReference type="PROSITE" id="PS50110">
    <property type="entry name" value="RESPONSE_REGULATORY"/>
    <property type="match status" value="1"/>
</dbReference>
<keyword evidence="1" id="KW-0547">Nucleotide-binding</keyword>
<dbReference type="InterPro" id="IPR027417">
    <property type="entry name" value="P-loop_NTPase"/>
</dbReference>
<dbReference type="InterPro" id="IPR002078">
    <property type="entry name" value="Sigma_54_int"/>
</dbReference>
<evidence type="ECO:0000256" key="1">
    <source>
        <dbReference type="ARBA" id="ARBA00022741"/>
    </source>
</evidence>
<dbReference type="SMART" id="SM00448">
    <property type="entry name" value="REC"/>
    <property type="match status" value="1"/>
</dbReference>
<gene>
    <name evidence="9" type="ORF">TTHT_1450</name>
</gene>
<dbReference type="PRINTS" id="PR01590">
    <property type="entry name" value="HTHFIS"/>
</dbReference>
<dbReference type="SUPFAM" id="SSF52540">
    <property type="entry name" value="P-loop containing nucleoside triphosphate hydrolases"/>
    <property type="match status" value="1"/>
</dbReference>
<dbReference type="InterPro" id="IPR001789">
    <property type="entry name" value="Sig_transdc_resp-reg_receiver"/>
</dbReference>
<dbReference type="PROSITE" id="PS00688">
    <property type="entry name" value="SIGMA54_INTERACT_3"/>
    <property type="match status" value="1"/>
</dbReference>
<accession>A0A7R6PY52</accession>